<dbReference type="SUPFAM" id="SSF50249">
    <property type="entry name" value="Nucleic acid-binding proteins"/>
    <property type="match status" value="1"/>
</dbReference>
<dbReference type="Gene3D" id="2.40.50.140">
    <property type="entry name" value="Nucleic acid-binding proteins"/>
    <property type="match status" value="1"/>
</dbReference>
<dbReference type="AlphaFoldDB" id="A0A7C4JKM0"/>
<dbReference type="CDD" id="cd05789">
    <property type="entry name" value="S1_Rrp4"/>
    <property type="match status" value="1"/>
</dbReference>
<dbReference type="InterPro" id="IPR048565">
    <property type="entry name" value="S1_RRP4"/>
</dbReference>
<dbReference type="PROSITE" id="PS50126">
    <property type="entry name" value="S1"/>
    <property type="match status" value="1"/>
</dbReference>
<comment type="function">
    <text evidence="5">Non-catalytic component of the exosome, which is a complex involved in RNA degradation. Increases the RNA binding and the efficiency of RNA degradation. Confers strong poly(A) specificity to the exosome.</text>
</comment>
<feature type="domain" description="S1 motif" evidence="6">
    <location>
        <begin position="78"/>
        <end position="152"/>
    </location>
</feature>
<dbReference type="PANTHER" id="PTHR21321:SF4">
    <property type="entry name" value="EXOSOME COMPLEX COMPONENT RRP4"/>
    <property type="match status" value="1"/>
</dbReference>
<comment type="subunit">
    <text evidence="5">Component of the archaeal exosome complex. Forms a trimer of Rrp4 and/or Csl4 subunits. The trimer associates with an hexameric ring-like arrangement composed of 3 Rrp41-Rrp42 heterodimers.</text>
</comment>
<dbReference type="GO" id="GO:0071051">
    <property type="term" value="P:poly(A)-dependent snoRNA 3'-end processing"/>
    <property type="evidence" value="ECO:0007669"/>
    <property type="project" value="TreeGrafter"/>
</dbReference>
<organism evidence="8">
    <name type="scientific">Ignisphaera aggregans</name>
    <dbReference type="NCBI Taxonomy" id="334771"/>
    <lineage>
        <taxon>Archaea</taxon>
        <taxon>Thermoproteota</taxon>
        <taxon>Thermoprotei</taxon>
        <taxon>Desulfurococcales</taxon>
        <taxon>Desulfurococcaceae</taxon>
        <taxon>Ignisphaera</taxon>
    </lineage>
</organism>
<proteinExistence type="inferred from homology"/>
<dbReference type="GO" id="GO:0000178">
    <property type="term" value="C:exosome (RNase complex)"/>
    <property type="evidence" value="ECO:0007669"/>
    <property type="project" value="UniProtKB-KW"/>
</dbReference>
<dbReference type="GO" id="GO:0000467">
    <property type="term" value="P:exonucleolytic trimming to generate mature 3'-end of 5.8S rRNA from tricistronic rRNA transcript (SSU-rRNA, 5.8S rRNA, LSU-rRNA)"/>
    <property type="evidence" value="ECO:0007669"/>
    <property type="project" value="TreeGrafter"/>
</dbReference>
<comment type="subcellular location">
    <subcellularLocation>
        <location evidence="5">Cytoplasm</location>
    </subcellularLocation>
</comment>
<protein>
    <recommendedName>
        <fullName evidence="5">Exosome complex component Rrp4</fullName>
    </recommendedName>
</protein>
<dbReference type="SMART" id="SM00316">
    <property type="entry name" value="S1"/>
    <property type="match status" value="1"/>
</dbReference>
<evidence type="ECO:0000256" key="5">
    <source>
        <dbReference type="HAMAP-Rule" id="MF_00623"/>
    </source>
</evidence>
<accession>A0A7C4JKM0</accession>
<dbReference type="GO" id="GO:0071034">
    <property type="term" value="P:CUT catabolic process"/>
    <property type="evidence" value="ECO:0007669"/>
    <property type="project" value="TreeGrafter"/>
</dbReference>
<dbReference type="InterPro" id="IPR012340">
    <property type="entry name" value="NA-bd_OB-fold"/>
</dbReference>
<dbReference type="HAMAP" id="MF_00623">
    <property type="entry name" value="Exosome_Rrp4"/>
    <property type="match status" value="1"/>
</dbReference>
<dbReference type="InterPro" id="IPR026699">
    <property type="entry name" value="Exosome_RNA_bind1/RRP40/RRP4"/>
</dbReference>
<sequence>MSKSNSITSTILKRTITLPGDIVQIPSSSEILDIHSCLYKDKDLNRVTVISLLDVEEIGEKLRYRFIPLKAKYVPKEGDIVVGIVRDVTLTSWIIDINSPYYSILNAADYLGRPFNPVADNTRKYLDVGDVILAKVAQFDRTRNPTLTVQDKDLGKVVEGSLIEIDPSKVARVVGKKKSMLTMLEELTQCKITVGNNGRIILRCVDPEHEYIAVIAIKKIERESHTLGLTERIRSFIIEEKIRRGLIKRETE</sequence>
<comment type="similarity">
    <text evidence="1 5">Belongs to the RRP4 family.</text>
</comment>
<dbReference type="EMBL" id="DTBD01000056">
    <property type="protein sequence ID" value="HGQ64835.1"/>
    <property type="molecule type" value="Genomic_DNA"/>
</dbReference>
<evidence type="ECO:0000256" key="2">
    <source>
        <dbReference type="ARBA" id="ARBA00022490"/>
    </source>
</evidence>
<dbReference type="EMBL" id="DTCK01000043">
    <property type="protein sequence ID" value="HGQ36644.1"/>
    <property type="molecule type" value="Genomic_DNA"/>
</dbReference>
<reference evidence="8" key="1">
    <citation type="journal article" date="2020" name="mSystems">
        <title>Genome- and Community-Level Interaction Insights into Carbon Utilization and Element Cycling Functions of Hydrothermarchaeota in Hydrothermal Sediment.</title>
        <authorList>
            <person name="Zhou Z."/>
            <person name="Liu Y."/>
            <person name="Xu W."/>
            <person name="Pan J."/>
            <person name="Luo Z.H."/>
            <person name="Li M."/>
        </authorList>
    </citation>
    <scope>NUCLEOTIDE SEQUENCE [LARGE SCALE GENOMIC DNA]</scope>
    <source>
        <strain evidence="8">SpSt-637</strain>
        <strain evidence="7">SpSt-667</strain>
    </source>
</reference>
<name>A0A7C4JKM0_9CREN</name>
<keyword evidence="2 5" id="KW-0963">Cytoplasm</keyword>
<dbReference type="InterPro" id="IPR004088">
    <property type="entry name" value="KH_dom_type_1"/>
</dbReference>
<gene>
    <name evidence="5" type="primary">rrp4</name>
    <name evidence="8" type="ORF">ENU08_06285</name>
    <name evidence="7" type="ORF">ENU41_08245</name>
</gene>
<keyword evidence="3 5" id="KW-0271">Exosome</keyword>
<comment type="caution">
    <text evidence="8">The sequence shown here is derived from an EMBL/GenBank/DDBJ whole genome shotgun (WGS) entry which is preliminary data.</text>
</comment>
<evidence type="ECO:0000256" key="1">
    <source>
        <dbReference type="ARBA" id="ARBA00009155"/>
    </source>
</evidence>
<dbReference type="Pfam" id="PF21262">
    <property type="entry name" value="RRP40_S1"/>
    <property type="match status" value="1"/>
</dbReference>
<dbReference type="Pfam" id="PF15985">
    <property type="entry name" value="KH_6"/>
    <property type="match status" value="1"/>
</dbReference>
<evidence type="ECO:0000313" key="7">
    <source>
        <dbReference type="EMBL" id="HGQ36644.1"/>
    </source>
</evidence>
<dbReference type="PANTHER" id="PTHR21321">
    <property type="entry name" value="PNAS-3 RELATED"/>
    <property type="match status" value="1"/>
</dbReference>
<dbReference type="GO" id="GO:0034475">
    <property type="term" value="P:U4 snRNA 3'-end processing"/>
    <property type="evidence" value="ECO:0007669"/>
    <property type="project" value="TreeGrafter"/>
</dbReference>
<dbReference type="InterPro" id="IPR023474">
    <property type="entry name" value="Rrp4"/>
</dbReference>
<evidence type="ECO:0000313" key="8">
    <source>
        <dbReference type="EMBL" id="HGQ64835.1"/>
    </source>
</evidence>
<dbReference type="SUPFAM" id="SSF54791">
    <property type="entry name" value="Eukaryotic type KH-domain (KH-domain type I)"/>
    <property type="match status" value="1"/>
</dbReference>
<dbReference type="InterPro" id="IPR036612">
    <property type="entry name" value="KH_dom_type_1_sf"/>
</dbReference>
<dbReference type="GO" id="GO:0008143">
    <property type="term" value="F:poly(A) binding"/>
    <property type="evidence" value="ECO:0007669"/>
    <property type="project" value="InterPro"/>
</dbReference>
<keyword evidence="4 5" id="KW-0694">RNA-binding</keyword>
<dbReference type="GO" id="GO:0005737">
    <property type="term" value="C:cytoplasm"/>
    <property type="evidence" value="ECO:0007669"/>
    <property type="project" value="UniProtKB-SubCell"/>
</dbReference>
<evidence type="ECO:0000256" key="4">
    <source>
        <dbReference type="ARBA" id="ARBA00022884"/>
    </source>
</evidence>
<dbReference type="InterPro" id="IPR003029">
    <property type="entry name" value="S1_domain"/>
</dbReference>
<evidence type="ECO:0000256" key="3">
    <source>
        <dbReference type="ARBA" id="ARBA00022835"/>
    </source>
</evidence>
<dbReference type="Gene3D" id="3.30.1370.10">
    <property type="entry name" value="K Homology domain, type 1"/>
    <property type="match status" value="1"/>
</dbReference>
<evidence type="ECO:0000259" key="6">
    <source>
        <dbReference type="PROSITE" id="PS50126"/>
    </source>
</evidence>
<dbReference type="CDD" id="cd22524">
    <property type="entry name" value="KH-I_Rrp4_prokar"/>
    <property type="match status" value="1"/>
</dbReference>
<dbReference type="NCBIfam" id="NF003181">
    <property type="entry name" value="PRK04163.1-1"/>
    <property type="match status" value="1"/>
</dbReference>